<evidence type="ECO:0000313" key="3">
    <source>
        <dbReference type="Proteomes" id="UP001530293"/>
    </source>
</evidence>
<accession>A0ABD3M107</accession>
<reference evidence="2 3" key="1">
    <citation type="submission" date="2024-10" db="EMBL/GenBank/DDBJ databases">
        <title>Updated reference genomes for cyclostephanoid diatoms.</title>
        <authorList>
            <person name="Roberts W.R."/>
            <person name="Alverson A.J."/>
        </authorList>
    </citation>
    <scope>NUCLEOTIDE SEQUENCE [LARGE SCALE GENOMIC DNA]</scope>
    <source>
        <strain evidence="2 3">AJA232-27</strain>
    </source>
</reference>
<dbReference type="CDD" id="cd04690">
    <property type="entry name" value="NUDIX_Hydrolase"/>
    <property type="match status" value="1"/>
</dbReference>
<dbReference type="Pfam" id="PF00293">
    <property type="entry name" value="NUDIX"/>
    <property type="match status" value="1"/>
</dbReference>
<dbReference type="PROSITE" id="PS51462">
    <property type="entry name" value="NUDIX"/>
    <property type="match status" value="1"/>
</dbReference>
<comment type="caution">
    <text evidence="2">The sequence shown here is derived from an EMBL/GenBank/DDBJ whole genome shotgun (WGS) entry which is preliminary data.</text>
</comment>
<organism evidence="2 3">
    <name type="scientific">Discostella pseudostelligera</name>
    <dbReference type="NCBI Taxonomy" id="259834"/>
    <lineage>
        <taxon>Eukaryota</taxon>
        <taxon>Sar</taxon>
        <taxon>Stramenopiles</taxon>
        <taxon>Ochrophyta</taxon>
        <taxon>Bacillariophyta</taxon>
        <taxon>Coscinodiscophyceae</taxon>
        <taxon>Thalassiosirophycidae</taxon>
        <taxon>Stephanodiscales</taxon>
        <taxon>Stephanodiscaceae</taxon>
        <taxon>Discostella</taxon>
    </lineage>
</organism>
<proteinExistence type="predicted"/>
<protein>
    <recommendedName>
        <fullName evidence="1">Nudix hydrolase domain-containing protein</fullName>
    </recommendedName>
</protein>
<sequence>MSSSAGGEHTNYIDKLALILINAKRQQLVARSYNRTVYYTPGGKREAGESDIEALIRESREELSIDLTSSTTTPAIIEPYGTFEAQAYGKPLGTMVRLTCYRITPRDAELELEHLVKASEEVEELKWIDSSFDRERLTVTGIMILEDLKRRELID</sequence>
<evidence type="ECO:0000259" key="1">
    <source>
        <dbReference type="PROSITE" id="PS51462"/>
    </source>
</evidence>
<keyword evidence="3" id="KW-1185">Reference proteome</keyword>
<feature type="domain" description="Nudix hydrolase" evidence="1">
    <location>
        <begin position="11"/>
        <end position="150"/>
    </location>
</feature>
<dbReference type="InterPro" id="IPR015797">
    <property type="entry name" value="NUDIX_hydrolase-like_dom_sf"/>
</dbReference>
<dbReference type="EMBL" id="JALLBG020000268">
    <property type="protein sequence ID" value="KAL3757362.1"/>
    <property type="molecule type" value="Genomic_DNA"/>
</dbReference>
<dbReference type="Gene3D" id="3.90.79.10">
    <property type="entry name" value="Nucleoside Triphosphate Pyrophosphohydrolase"/>
    <property type="match status" value="1"/>
</dbReference>
<dbReference type="SUPFAM" id="SSF55811">
    <property type="entry name" value="Nudix"/>
    <property type="match status" value="1"/>
</dbReference>
<dbReference type="Proteomes" id="UP001530293">
    <property type="component" value="Unassembled WGS sequence"/>
</dbReference>
<name>A0ABD3M107_9STRA</name>
<dbReference type="InterPro" id="IPR000086">
    <property type="entry name" value="NUDIX_hydrolase_dom"/>
</dbReference>
<gene>
    <name evidence="2" type="ORF">ACHAWU_008523</name>
</gene>
<evidence type="ECO:0000313" key="2">
    <source>
        <dbReference type="EMBL" id="KAL3757362.1"/>
    </source>
</evidence>
<dbReference type="AlphaFoldDB" id="A0ABD3M107"/>